<keyword evidence="6" id="KW-1185">Reference proteome</keyword>
<evidence type="ECO:0000313" key="5">
    <source>
        <dbReference type="EMBL" id="MBL4926552.1"/>
    </source>
</evidence>
<dbReference type="SUPFAM" id="SSF46785">
    <property type="entry name" value="Winged helix' DNA-binding domain"/>
    <property type="match status" value="1"/>
</dbReference>
<comment type="caution">
    <text evidence="5">The sequence shown here is derived from an EMBL/GenBank/DDBJ whole genome shotgun (WGS) entry which is preliminary data.</text>
</comment>
<protein>
    <submittedName>
        <fullName evidence="5">GntR family transcriptional regulator</fullName>
    </submittedName>
</protein>
<dbReference type="InterPro" id="IPR000524">
    <property type="entry name" value="Tscrpt_reg_HTH_GntR"/>
</dbReference>
<dbReference type="GO" id="GO:0003700">
    <property type="term" value="F:DNA-binding transcription factor activity"/>
    <property type="evidence" value="ECO:0007669"/>
    <property type="project" value="InterPro"/>
</dbReference>
<evidence type="ECO:0000313" key="6">
    <source>
        <dbReference type="Proteomes" id="UP000619033"/>
    </source>
</evidence>
<proteinExistence type="predicted"/>
<dbReference type="AlphaFoldDB" id="A0A8J7SS72"/>
<sequence length="223" mass="24292">MTLGLQDVPDLGAAPSTSQVVLRHLRAAIVSGDLAEGAPIGQDDVARRFNVSKIPVREALKQLEAEGFVTFLRNRGAVVASLSEPEIAQVFEVRAMLEAQAIKLAVPLMTPEHLARAEAAAAVFAAEPDVSQWAARNWEFHSALYAPAGRDFLMGLIRQINDRVARFLRVQLTVSGGHFHAVTEHHEILSACRQCKAELAATLTHDHIMGACRSLSIHLPRKD</sequence>
<dbReference type="RefSeq" id="WP_202657164.1">
    <property type="nucleotide sequence ID" value="NZ_JAESVP010000001.1"/>
</dbReference>
<dbReference type="InterPro" id="IPR008920">
    <property type="entry name" value="TF_FadR/GntR_C"/>
</dbReference>
<dbReference type="SMART" id="SM00895">
    <property type="entry name" value="FCD"/>
    <property type="match status" value="1"/>
</dbReference>
<dbReference type="EMBL" id="JAESVP010000001">
    <property type="protein sequence ID" value="MBL4926552.1"/>
    <property type="molecule type" value="Genomic_DNA"/>
</dbReference>
<evidence type="ECO:0000256" key="1">
    <source>
        <dbReference type="ARBA" id="ARBA00023015"/>
    </source>
</evidence>
<dbReference type="Gene3D" id="1.10.10.10">
    <property type="entry name" value="Winged helix-like DNA-binding domain superfamily/Winged helix DNA-binding domain"/>
    <property type="match status" value="1"/>
</dbReference>
<dbReference type="InterPro" id="IPR036388">
    <property type="entry name" value="WH-like_DNA-bd_sf"/>
</dbReference>
<gene>
    <name evidence="5" type="ORF">JI744_00405</name>
</gene>
<keyword evidence="3" id="KW-0804">Transcription</keyword>
<evidence type="ECO:0000259" key="4">
    <source>
        <dbReference type="PROSITE" id="PS50949"/>
    </source>
</evidence>
<dbReference type="SMART" id="SM00345">
    <property type="entry name" value="HTH_GNTR"/>
    <property type="match status" value="1"/>
</dbReference>
<dbReference type="Proteomes" id="UP000619033">
    <property type="component" value="Unassembled WGS sequence"/>
</dbReference>
<dbReference type="Gene3D" id="1.20.120.530">
    <property type="entry name" value="GntR ligand-binding domain-like"/>
    <property type="match status" value="1"/>
</dbReference>
<accession>A0A8J7SS72</accession>
<keyword evidence="1" id="KW-0805">Transcription regulation</keyword>
<name>A0A8J7SS72_9RHOB</name>
<dbReference type="PROSITE" id="PS50949">
    <property type="entry name" value="HTH_GNTR"/>
    <property type="match status" value="1"/>
</dbReference>
<dbReference type="SUPFAM" id="SSF48008">
    <property type="entry name" value="GntR ligand-binding domain-like"/>
    <property type="match status" value="1"/>
</dbReference>
<feature type="domain" description="HTH gntR-type" evidence="4">
    <location>
        <begin position="15"/>
        <end position="82"/>
    </location>
</feature>
<evidence type="ECO:0000256" key="3">
    <source>
        <dbReference type="ARBA" id="ARBA00023163"/>
    </source>
</evidence>
<dbReference type="PANTHER" id="PTHR43537:SF41">
    <property type="entry name" value="TRANSCRIPTIONAL REGULATORY PROTEIN"/>
    <property type="match status" value="1"/>
</dbReference>
<dbReference type="Pfam" id="PF07729">
    <property type="entry name" value="FCD"/>
    <property type="match status" value="1"/>
</dbReference>
<dbReference type="PANTHER" id="PTHR43537">
    <property type="entry name" value="TRANSCRIPTIONAL REGULATOR, GNTR FAMILY"/>
    <property type="match status" value="1"/>
</dbReference>
<dbReference type="InterPro" id="IPR011711">
    <property type="entry name" value="GntR_C"/>
</dbReference>
<dbReference type="GO" id="GO:0003677">
    <property type="term" value="F:DNA binding"/>
    <property type="evidence" value="ECO:0007669"/>
    <property type="project" value="UniProtKB-KW"/>
</dbReference>
<keyword evidence="2" id="KW-0238">DNA-binding</keyword>
<evidence type="ECO:0000256" key="2">
    <source>
        <dbReference type="ARBA" id="ARBA00023125"/>
    </source>
</evidence>
<reference evidence="5" key="1">
    <citation type="submission" date="2021-01" db="EMBL/GenBank/DDBJ databases">
        <title>Genome seq and assembly of Tabrizicola sp. KVB23.</title>
        <authorList>
            <person name="Chhetri G."/>
        </authorList>
    </citation>
    <scope>NUCLEOTIDE SEQUENCE</scope>
    <source>
        <strain evidence="5">KVB23</strain>
    </source>
</reference>
<dbReference type="Pfam" id="PF00392">
    <property type="entry name" value="GntR"/>
    <property type="match status" value="1"/>
</dbReference>
<organism evidence="5 6">
    <name type="scientific">Fuscibacter oryzae</name>
    <dbReference type="NCBI Taxonomy" id="2803939"/>
    <lineage>
        <taxon>Bacteria</taxon>
        <taxon>Pseudomonadati</taxon>
        <taxon>Pseudomonadota</taxon>
        <taxon>Alphaproteobacteria</taxon>
        <taxon>Rhodobacterales</taxon>
        <taxon>Paracoccaceae</taxon>
        <taxon>Fuscibacter</taxon>
    </lineage>
</organism>
<dbReference type="InterPro" id="IPR036390">
    <property type="entry name" value="WH_DNA-bd_sf"/>
</dbReference>
<dbReference type="CDD" id="cd07377">
    <property type="entry name" value="WHTH_GntR"/>
    <property type="match status" value="1"/>
</dbReference>